<name>A0ACB7U4E8_DIOAL</name>
<organism evidence="1 2">
    <name type="scientific">Dioscorea alata</name>
    <name type="common">Purple yam</name>
    <dbReference type="NCBI Taxonomy" id="55571"/>
    <lineage>
        <taxon>Eukaryota</taxon>
        <taxon>Viridiplantae</taxon>
        <taxon>Streptophyta</taxon>
        <taxon>Embryophyta</taxon>
        <taxon>Tracheophyta</taxon>
        <taxon>Spermatophyta</taxon>
        <taxon>Magnoliopsida</taxon>
        <taxon>Liliopsida</taxon>
        <taxon>Dioscoreales</taxon>
        <taxon>Dioscoreaceae</taxon>
        <taxon>Dioscorea</taxon>
    </lineage>
</organism>
<dbReference type="EMBL" id="CM037029">
    <property type="protein sequence ID" value="KAH7655167.1"/>
    <property type="molecule type" value="Genomic_DNA"/>
</dbReference>
<dbReference type="Proteomes" id="UP000827976">
    <property type="component" value="Chromosome 19"/>
</dbReference>
<comment type="caution">
    <text evidence="1">The sequence shown here is derived from an EMBL/GenBank/DDBJ whole genome shotgun (WGS) entry which is preliminary data.</text>
</comment>
<evidence type="ECO:0000313" key="1">
    <source>
        <dbReference type="EMBL" id="KAH7655167.1"/>
    </source>
</evidence>
<evidence type="ECO:0000313" key="2">
    <source>
        <dbReference type="Proteomes" id="UP000827976"/>
    </source>
</evidence>
<accession>A0ACB7U4E8</accession>
<proteinExistence type="predicted"/>
<protein>
    <submittedName>
        <fullName evidence="1">YTH domain-containing protein</fullName>
    </submittedName>
</protein>
<sequence length="800" mass="87477">MAGGFAVSIKRSPYLCSSAGMEMYNGSDRLVTETYMMPGTGLNPQLASTPPLEDIDYMGNETAPEVLLDQGLYYPSAANYYGYYCTGFESPSELDDHHMFFGIDGQDLQSGLQTDGAPYVYYSPSYEYAQSPYNPYNPYIPGAVGYDSQFIGTQQYATGSLYQQPISSPAYFPVVVQSNSDIAPNSYSGHLTSSNGSTVMNRVDSAPLKHTPRAASASADSNLQKFGSGYPTSLPFESPSHPTQSLSKLAEGLLSNKTHSKQSSSHGAITSGRNHQVPQAGSSGSIQTTHRISNDRAPSVNDPFKGSLLSGNGIGSFGSNSHVWDAPDKFGPGIQFNSAITNGDRSSRMLYDQSRAPRANRSKVQQPSMITVKAYRNKVGAGDAHGNIVIQTDKYNRDDFALDYSEAKFFVIKSYSEDDVHKSIKYNVWSSTPNGNKKLDSAYNEAQRISAGKPRHCPVFLFFSVNASGHFCGVAEMVGPVDFSKDMEFWQQDKWIGSFPIKWHIIKDVPNTSLRHIILENNENRPVTSSRDTQEVPYLPGLSMLHIFKNSSPGTSVLDDFMFYEERQKIMEEERSRLPRRGYSKPFALASSVQSYRPSDSAYLGGPSLSQNQLNVAVNEPLHMDEDQSHVAVGNETQNNAEQQNGIAHLPEKFGKLDLTAVKTSKEAATQSGLFVKEEKAVLNGPAKQLYEADGKEPILLTKNSPITIEKSTDLGGPKKAVSPECHPVADKEDTSPEIAHTNDVESVFQIGSITIYPKGGKTNSSLLGPRESYSEDVVTVGSMRIKVNKDGQSSLIEKS</sequence>
<gene>
    <name evidence="1" type="ORF">IHE45_19G188400</name>
</gene>
<reference evidence="2" key="1">
    <citation type="journal article" date="2022" name="Nat. Commun.">
        <title>Chromosome evolution and the genetic basis of agronomically important traits in greater yam.</title>
        <authorList>
            <person name="Bredeson J.V."/>
            <person name="Lyons J.B."/>
            <person name="Oniyinde I.O."/>
            <person name="Okereke N.R."/>
            <person name="Kolade O."/>
            <person name="Nnabue I."/>
            <person name="Nwadili C.O."/>
            <person name="Hribova E."/>
            <person name="Parker M."/>
            <person name="Nwogha J."/>
            <person name="Shu S."/>
            <person name="Carlson J."/>
            <person name="Kariba R."/>
            <person name="Muthemba S."/>
            <person name="Knop K."/>
            <person name="Barton G.J."/>
            <person name="Sherwood A.V."/>
            <person name="Lopez-Montes A."/>
            <person name="Asiedu R."/>
            <person name="Jamnadass R."/>
            <person name="Muchugi A."/>
            <person name="Goodstein D."/>
            <person name="Egesi C.N."/>
            <person name="Featherston J."/>
            <person name="Asfaw A."/>
            <person name="Simpson G.G."/>
            <person name="Dolezel J."/>
            <person name="Hendre P.S."/>
            <person name="Van Deynze A."/>
            <person name="Kumar P.L."/>
            <person name="Obidiegwu J.E."/>
            <person name="Bhattacharjee R."/>
            <person name="Rokhsar D.S."/>
        </authorList>
    </citation>
    <scope>NUCLEOTIDE SEQUENCE [LARGE SCALE GENOMIC DNA]</scope>
    <source>
        <strain evidence="2">cv. TDa95/00328</strain>
    </source>
</reference>
<keyword evidence="2" id="KW-1185">Reference proteome</keyword>